<keyword evidence="3" id="KW-1185">Reference proteome</keyword>
<dbReference type="Pfam" id="PF07566">
    <property type="entry name" value="DUF1543"/>
    <property type="match status" value="2"/>
</dbReference>
<reference evidence="2 3" key="1">
    <citation type="submission" date="2017-08" db="EMBL/GenBank/DDBJ databases">
        <title>Complete genome sequence of Gluconacetobacter saccharivorans CV1 isolated from Fermented Vinegar.</title>
        <authorList>
            <person name="Kim S.-Y."/>
        </authorList>
    </citation>
    <scope>NUCLEOTIDE SEQUENCE [LARGE SCALE GENOMIC DNA]</scope>
    <source>
        <strain evidence="2 3">CV1</strain>
    </source>
</reference>
<dbReference type="InterPro" id="IPR011440">
    <property type="entry name" value="DUF1543"/>
</dbReference>
<dbReference type="KEGG" id="ksc:CD178_02746"/>
<dbReference type="Gene3D" id="3.10.20.10">
    <property type="match status" value="2"/>
</dbReference>
<name>A0A347WF50_9PROT</name>
<organism evidence="2 3">
    <name type="scientific">Komagataeibacter saccharivorans</name>
    <dbReference type="NCBI Taxonomy" id="265959"/>
    <lineage>
        <taxon>Bacteria</taxon>
        <taxon>Pseudomonadati</taxon>
        <taxon>Pseudomonadota</taxon>
        <taxon>Alphaproteobacteria</taxon>
        <taxon>Acetobacterales</taxon>
        <taxon>Acetobacteraceae</taxon>
        <taxon>Komagataeibacter</taxon>
    </lineage>
</organism>
<feature type="domain" description="DUF1543" evidence="1">
    <location>
        <begin position="97"/>
        <end position="138"/>
    </location>
</feature>
<gene>
    <name evidence="2" type="ORF">CD178_02746</name>
</gene>
<accession>A0A347WF50</accession>
<dbReference type="EMBL" id="CP023036">
    <property type="protein sequence ID" value="AXY23493.1"/>
    <property type="molecule type" value="Genomic_DNA"/>
</dbReference>
<dbReference type="RefSeq" id="WP_118963365.1">
    <property type="nucleotide sequence ID" value="NZ_CP023036.1"/>
</dbReference>
<evidence type="ECO:0000313" key="2">
    <source>
        <dbReference type="EMBL" id="AXY23493.1"/>
    </source>
</evidence>
<evidence type="ECO:0000313" key="3">
    <source>
        <dbReference type="Proteomes" id="UP000264120"/>
    </source>
</evidence>
<protein>
    <recommendedName>
        <fullName evidence="1">DUF1543 domain-containing protein</fullName>
    </recommendedName>
</protein>
<evidence type="ECO:0000259" key="1">
    <source>
        <dbReference type="Pfam" id="PF07566"/>
    </source>
</evidence>
<dbReference type="Proteomes" id="UP000264120">
    <property type="component" value="Chromosome"/>
</dbReference>
<feature type="domain" description="DUF1543" evidence="1">
    <location>
        <begin position="20"/>
        <end position="71"/>
    </location>
</feature>
<dbReference type="AlphaFoldDB" id="A0A347WF50"/>
<sequence length="170" mass="19163">MDGEKTKLFVFYLGGSAPGANIEVHDVQFAAVRKPEDAYPIMAEKWYGTRKGLHIDAYGIVDWADGHDVTLSPEKPAGSSRLFFVNMGGYLPGRLREDHQFAFFVAENEEDAKRKARNTLLVDYEHQHKDNLMEVDDCVLIDALEGQYVHLNPNPSGQPVRAIFQGVIWI</sequence>
<dbReference type="OrthoDB" id="850243at2"/>
<proteinExistence type="predicted"/>